<evidence type="ECO:0000313" key="2">
    <source>
        <dbReference type="EMBL" id="EUA71806.1"/>
    </source>
</evidence>
<dbReference type="SUPFAM" id="SSF56563">
    <property type="entry name" value="Major capsid protein gp5"/>
    <property type="match status" value="1"/>
</dbReference>
<evidence type="ECO:0000259" key="1">
    <source>
        <dbReference type="Pfam" id="PF05065"/>
    </source>
</evidence>
<dbReference type="Gene3D" id="3.30.2400.10">
    <property type="entry name" value="Major capsid protein gp5"/>
    <property type="match status" value="1"/>
</dbReference>
<dbReference type="AlphaFoldDB" id="X8DV10"/>
<dbReference type="Gene3D" id="3.30.2320.10">
    <property type="entry name" value="hypothetical protein PF0899 domain"/>
    <property type="match status" value="1"/>
</dbReference>
<dbReference type="InterPro" id="IPR054612">
    <property type="entry name" value="Phage_capsid-like_C"/>
</dbReference>
<proteinExistence type="predicted"/>
<dbReference type="PATRIC" id="fig|1299321.3.peg.1756"/>
<dbReference type="Pfam" id="PF05065">
    <property type="entry name" value="Phage_capsid"/>
    <property type="match status" value="1"/>
</dbReference>
<feature type="domain" description="Phage capsid-like C-terminal" evidence="1">
    <location>
        <begin position="121"/>
        <end position="379"/>
    </location>
</feature>
<dbReference type="Proteomes" id="UP000023351">
    <property type="component" value="Unassembled WGS sequence"/>
</dbReference>
<reference evidence="2 3" key="1">
    <citation type="submission" date="2013-12" db="EMBL/GenBank/DDBJ databases">
        <authorList>
            <person name="Zelazny A."/>
            <person name="Olivier K."/>
            <person name="Holland S."/>
            <person name="Lenaerts A."/>
            <person name="Ordway D."/>
            <person name="DeGroote M.A."/>
            <person name="Parker T."/>
            <person name="Sizemore C."/>
            <person name="Tallon L.J."/>
            <person name="Sadzewicz L.K."/>
            <person name="Sengamalay N."/>
            <person name="Fraser C.M."/>
            <person name="Hine E."/>
            <person name="Shefchek K.A."/>
            <person name="Das S.P."/>
            <person name="Tettelin H."/>
        </authorList>
    </citation>
    <scope>NUCLEOTIDE SEQUENCE [LARGE SCALE GENOMIC DNA]</scope>
    <source>
        <strain evidence="2 3">1513</strain>
    </source>
</reference>
<name>X8DV10_9MYCO</name>
<comment type="caution">
    <text evidence="2">The sequence shown here is derived from an EMBL/GenBank/DDBJ whole genome shotgun (WGS) entry which is preliminary data.</text>
</comment>
<protein>
    <submittedName>
        <fullName evidence="2">Phage capsid family protein</fullName>
    </submittedName>
</protein>
<evidence type="ECO:0000313" key="3">
    <source>
        <dbReference type="Proteomes" id="UP000023351"/>
    </source>
</evidence>
<gene>
    <name evidence="2" type="ORF">I540_1828</name>
</gene>
<accession>X8DV10</accession>
<sequence length="384" mass="41134">MPETIPVFHTEIETTEQMNESVFKARSQEIASKAISLTARVNANPSDKEALREAKALQDEYAALEADFKCHLAAREMAKRMGDSASFLDGDLTEAPDTRRLAFGAKMARGLVERKSLSSSGAAVVGQEFRPDPIALGKPATGLLDVLPTVSHSSPLYAYLRQSTRTNNAAVVADGAVKPTSVYGVTRIEQSLSVIAHLSEGIPHYWLSDNASLQGFVQSELNYGLQRAVEAKVLADVNGTSGILTQAWATSIPVTLRKAMTSLETTGYVAEAIVLHPSDFETIELALSTTNAVEHLGLPYDPAQRRLYGVPIATTTAQTVGVGHVLARGAVAVDHDTLGVQLTWSETSNADDWSKNLTRARLEGRWGTSVYAPGGVVKADLTSS</sequence>
<organism evidence="2 3">
    <name type="scientific">Mycobacteroides abscessus subsp. bolletii 1513</name>
    <dbReference type="NCBI Taxonomy" id="1299321"/>
    <lineage>
        <taxon>Bacteria</taxon>
        <taxon>Bacillati</taxon>
        <taxon>Actinomycetota</taxon>
        <taxon>Actinomycetes</taxon>
        <taxon>Mycobacteriales</taxon>
        <taxon>Mycobacteriaceae</taxon>
        <taxon>Mycobacteroides</taxon>
        <taxon>Mycobacteroides abscessus</taxon>
    </lineage>
</organism>
<dbReference type="EMBL" id="JAOJ01000002">
    <property type="protein sequence ID" value="EUA71806.1"/>
    <property type="molecule type" value="Genomic_DNA"/>
</dbReference>